<dbReference type="NCBIfam" id="TIGR03930">
    <property type="entry name" value="WXG100_ESAT6"/>
    <property type="match status" value="1"/>
</dbReference>
<dbReference type="AlphaFoldDB" id="N2AEC0"/>
<dbReference type="PATRIC" id="fig|1235802.3.peg.3343"/>
<dbReference type="InterPro" id="IPR036689">
    <property type="entry name" value="ESAT-6-like_sf"/>
</dbReference>
<proteinExistence type="inferred from homology"/>
<protein>
    <recommendedName>
        <fullName evidence="1">ESAT-6-like protein</fullName>
    </recommendedName>
</protein>
<name>N2AEC0_9FIRM</name>
<evidence type="ECO:0000256" key="1">
    <source>
        <dbReference type="RuleBase" id="RU362001"/>
    </source>
</evidence>
<keyword evidence="3" id="KW-1185">Reference proteome</keyword>
<comment type="similarity">
    <text evidence="1">Belongs to the WXG100 family.</text>
</comment>
<comment type="caution">
    <text evidence="2">The sequence shown here is derived from an EMBL/GenBank/DDBJ whole genome shotgun (WGS) entry which is preliminary data.</text>
</comment>
<dbReference type="Proteomes" id="UP000012589">
    <property type="component" value="Unassembled WGS sequence"/>
</dbReference>
<dbReference type="Pfam" id="PF06013">
    <property type="entry name" value="WXG100"/>
    <property type="match status" value="1"/>
</dbReference>
<dbReference type="HOGENOM" id="CLU_158563_1_0_9"/>
<dbReference type="EMBL" id="AQFT01000096">
    <property type="protein sequence ID" value="EMZ24475.1"/>
    <property type="molecule type" value="Genomic_DNA"/>
</dbReference>
<gene>
    <name evidence="2" type="ORF">C823_03160</name>
</gene>
<dbReference type="Gene3D" id="1.10.287.1060">
    <property type="entry name" value="ESAT-6-like"/>
    <property type="match status" value="1"/>
</dbReference>
<organism evidence="2 3">
    <name type="scientific">Eubacterium plexicaudatum ASF492</name>
    <dbReference type="NCBI Taxonomy" id="1235802"/>
    <lineage>
        <taxon>Bacteria</taxon>
        <taxon>Bacillati</taxon>
        <taxon>Bacillota</taxon>
        <taxon>Clostridia</taxon>
        <taxon>Eubacteriales</taxon>
        <taxon>Eubacteriaceae</taxon>
        <taxon>Eubacterium</taxon>
    </lineage>
</organism>
<evidence type="ECO:0000313" key="2">
    <source>
        <dbReference type="EMBL" id="EMZ24475.1"/>
    </source>
</evidence>
<accession>N2AEC0</accession>
<reference evidence="2 3" key="1">
    <citation type="journal article" date="2014" name="Genome Announc.">
        <title>Draft genome sequences of the altered schaedler flora, a defined bacterial community from gnotobiotic mice.</title>
        <authorList>
            <person name="Wannemuehler M.J."/>
            <person name="Overstreet A.M."/>
            <person name="Ward D.V."/>
            <person name="Phillips G.J."/>
        </authorList>
    </citation>
    <scope>NUCLEOTIDE SEQUENCE [LARGE SCALE GENOMIC DNA]</scope>
    <source>
        <strain evidence="2 3">ASF492</strain>
    </source>
</reference>
<dbReference type="SUPFAM" id="SSF140453">
    <property type="entry name" value="EsxAB dimer-like"/>
    <property type="match status" value="1"/>
</dbReference>
<dbReference type="eggNOG" id="COG4842">
    <property type="taxonomic scope" value="Bacteria"/>
</dbReference>
<dbReference type="InterPro" id="IPR010310">
    <property type="entry name" value="T7SS_ESAT-6-like"/>
</dbReference>
<dbReference type="STRING" id="1235802.C823_03160"/>
<evidence type="ECO:0000313" key="3">
    <source>
        <dbReference type="Proteomes" id="UP000012589"/>
    </source>
</evidence>
<sequence>MTGTLKVSTAKLRSTASNFQSTGQHIQRMTSAMTNIVNQLSGRVWSGEAADAYKRKFGQLQDDINRMVKMINEHVTDLNAMAGEYERAENANKNMINSLKDDIIS</sequence>
<dbReference type="OrthoDB" id="2004359at2"/>